<gene>
    <name evidence="1" type="ORF">MML48_9g00016292</name>
</gene>
<comment type="caution">
    <text evidence="1">The sequence shown here is derived from an EMBL/GenBank/DDBJ whole genome shotgun (WGS) entry which is preliminary data.</text>
</comment>
<name>A0ACB9SL70_HOLOL</name>
<dbReference type="Proteomes" id="UP001056778">
    <property type="component" value="Chromosome 9"/>
</dbReference>
<evidence type="ECO:0000313" key="1">
    <source>
        <dbReference type="EMBL" id="KAI4455445.1"/>
    </source>
</evidence>
<proteinExistence type="predicted"/>
<evidence type="ECO:0000313" key="2">
    <source>
        <dbReference type="Proteomes" id="UP001056778"/>
    </source>
</evidence>
<protein>
    <submittedName>
        <fullName evidence="1">Uncharacterized protein</fullName>
    </submittedName>
</protein>
<sequence>MDNINRIMNVYNVEDDEDDNEIQGFIVFGVPRQLYVRQNHFDNYDEANFERRFRLQRNTVLQFLQLIEHQLEYAMDMNNSVSPMNQLLVCLRFYSTGGHLQAIADFAGMHVSTVSRIIKRVSAIIAALGRRYIKFPDTQEAIKACQRKFYDVASFPRVIGAIDCTHIKIESPVSLFIGDSGYPNKPYLFTPLLNPVSPEEQLYNEAHIRTRNKIERCFGVLKRRFPVLAYGCRLKLETVQAVIVATVVLYNFIKENGNDIVPPLPEELDQHAFDILIDNGQIPDIHAHEAQMGEMRQIY</sequence>
<keyword evidence="2" id="KW-1185">Reference proteome</keyword>
<accession>A0ACB9SL70</accession>
<organism evidence="1 2">
    <name type="scientific">Holotrichia oblita</name>
    <name type="common">Chafer beetle</name>
    <dbReference type="NCBI Taxonomy" id="644536"/>
    <lineage>
        <taxon>Eukaryota</taxon>
        <taxon>Metazoa</taxon>
        <taxon>Ecdysozoa</taxon>
        <taxon>Arthropoda</taxon>
        <taxon>Hexapoda</taxon>
        <taxon>Insecta</taxon>
        <taxon>Pterygota</taxon>
        <taxon>Neoptera</taxon>
        <taxon>Endopterygota</taxon>
        <taxon>Coleoptera</taxon>
        <taxon>Polyphaga</taxon>
        <taxon>Scarabaeiformia</taxon>
        <taxon>Scarabaeidae</taxon>
        <taxon>Melolonthinae</taxon>
        <taxon>Holotrichia</taxon>
    </lineage>
</organism>
<reference evidence="1" key="1">
    <citation type="submission" date="2022-04" db="EMBL/GenBank/DDBJ databases">
        <title>Chromosome-scale genome assembly of Holotrichia oblita Faldermann.</title>
        <authorList>
            <person name="Rongchong L."/>
        </authorList>
    </citation>
    <scope>NUCLEOTIDE SEQUENCE</scope>
    <source>
        <strain evidence="1">81SQS9</strain>
    </source>
</reference>
<dbReference type="EMBL" id="CM043023">
    <property type="protein sequence ID" value="KAI4455445.1"/>
    <property type="molecule type" value="Genomic_DNA"/>
</dbReference>